<evidence type="ECO:0000256" key="1">
    <source>
        <dbReference type="SAM" id="MobiDB-lite"/>
    </source>
</evidence>
<dbReference type="AlphaFoldDB" id="A0A926EE11"/>
<proteinExistence type="predicted"/>
<dbReference type="Pfam" id="PF07454">
    <property type="entry name" value="SpoIIP"/>
    <property type="match status" value="1"/>
</dbReference>
<evidence type="ECO:0000313" key="3">
    <source>
        <dbReference type="Proteomes" id="UP000660861"/>
    </source>
</evidence>
<organism evidence="2 3">
    <name type="scientific">Zongyangia hominis</name>
    <dbReference type="NCBI Taxonomy" id="2763677"/>
    <lineage>
        <taxon>Bacteria</taxon>
        <taxon>Bacillati</taxon>
        <taxon>Bacillota</taxon>
        <taxon>Clostridia</taxon>
        <taxon>Eubacteriales</taxon>
        <taxon>Oscillospiraceae</taxon>
        <taxon>Zongyangia</taxon>
    </lineage>
</organism>
<dbReference type="NCBIfam" id="TIGR02867">
    <property type="entry name" value="spore_II_P"/>
    <property type="match status" value="1"/>
</dbReference>
<name>A0A926EE11_9FIRM</name>
<dbReference type="Proteomes" id="UP000660861">
    <property type="component" value="Unassembled WGS sequence"/>
</dbReference>
<sequence>MRKRRNRRLGQTGKRAVSLCVLTAVLAVCIKVAAVSAPYIEAFTQKAAVLSAVLGMPDGGLSLIRQRFDDEIDTGEEESDPYVAPPVTTAPPSQSEPSSESESQSESAPIEVEEVPEEHRGPIVERTYTAQAGGLYIPLQSGFVKNSTKLSNADVQAQLKKAWDLDLSTPKEPTVLIYHTHATEAYEPITRGYYDDRYNSRSTEQDKNMIRVGDEIVKQLEAAGIGVLHDTTMHDYPSYNGAYDRSAETIQSYLDKYPSIRITIDVHRDAIEQSDGTRIAPVAEIDGKKAAQIMIISGCDDGTMDMPNWSDNLRFAAAFQSEMEGSYPGLTRPIFFCYRRYNMHMTPGSLLLEFGAHGNSLEEAVYSGELCGKALAQLILEQSS</sequence>
<reference evidence="2" key="1">
    <citation type="submission" date="2020-08" db="EMBL/GenBank/DDBJ databases">
        <title>Genome public.</title>
        <authorList>
            <person name="Liu C."/>
            <person name="Sun Q."/>
        </authorList>
    </citation>
    <scope>NUCLEOTIDE SEQUENCE</scope>
    <source>
        <strain evidence="2">NSJ-54</strain>
    </source>
</reference>
<dbReference type="RefSeq" id="WP_262397477.1">
    <property type="nucleotide sequence ID" value="NZ_JACRTC010000003.1"/>
</dbReference>
<protein>
    <submittedName>
        <fullName evidence="2">Stage II sporulation protein P</fullName>
    </submittedName>
</protein>
<comment type="caution">
    <text evidence="2">The sequence shown here is derived from an EMBL/GenBank/DDBJ whole genome shotgun (WGS) entry which is preliminary data.</text>
</comment>
<accession>A0A926EE11</accession>
<dbReference type="InterPro" id="IPR010897">
    <property type="entry name" value="Spore_II_P"/>
</dbReference>
<keyword evidence="3" id="KW-1185">Reference proteome</keyword>
<gene>
    <name evidence="2" type="ORF">H8709_06005</name>
</gene>
<dbReference type="EMBL" id="JACRTC010000003">
    <property type="protein sequence ID" value="MBC8570381.1"/>
    <property type="molecule type" value="Genomic_DNA"/>
</dbReference>
<feature type="region of interest" description="Disordered" evidence="1">
    <location>
        <begin position="74"/>
        <end position="120"/>
    </location>
</feature>
<feature type="compositionally biased region" description="Low complexity" evidence="1">
    <location>
        <begin position="85"/>
        <end position="109"/>
    </location>
</feature>
<evidence type="ECO:0000313" key="2">
    <source>
        <dbReference type="EMBL" id="MBC8570381.1"/>
    </source>
</evidence>